<organism evidence="1 2">
    <name type="scientific">Pseudoduganella violacea</name>
    <dbReference type="NCBI Taxonomy" id="1715466"/>
    <lineage>
        <taxon>Bacteria</taxon>
        <taxon>Pseudomonadati</taxon>
        <taxon>Pseudomonadota</taxon>
        <taxon>Betaproteobacteria</taxon>
        <taxon>Burkholderiales</taxon>
        <taxon>Oxalobacteraceae</taxon>
        <taxon>Telluria group</taxon>
        <taxon>Pseudoduganella</taxon>
    </lineage>
</organism>
<dbReference type="EMBL" id="JACHXD010000020">
    <property type="protein sequence ID" value="MBB3121839.1"/>
    <property type="molecule type" value="Genomic_DNA"/>
</dbReference>
<protein>
    <submittedName>
        <fullName evidence="1">Uncharacterized protein</fullName>
    </submittedName>
</protein>
<accession>A0A7W5BEU1</accession>
<dbReference type="Proteomes" id="UP000541535">
    <property type="component" value="Unassembled WGS sequence"/>
</dbReference>
<sequence>MSYLDQPRLNFSGMFQADVSTINNDVTNYNNATFTPEKQKLSKDSWNPEGTGNFRLIDCQITGGVLNGKLLSSAQDDPAIGMLLENARERVYGKLVDLDPQQQMVSAIWGMQLRLSDGAGANLFVGDYEPAAFINLWKRQQHESAFHDQTLAAIYQSVLSQVAWKCDHGSPLLAALHAASEQGWLSINMNLYGYGRDPSIPRYTLGHVVGSIGPWRQGSPKHFVPGRQMIPAFSNAMTPAHGVSFFTCLVQEQRRRISADFGNCLPIEGADGGFQNLGRLLLALDRGNPEGPLDTVSAASVAILGEVGYQNGNARAQQDWYARTAGIEDFDYSQLDPWIAQNIGQRPLLLLTPAAGSGEAPSSYQVLVQESFGGLYARADSIVYRLNPDETVAAEMYATRYGQPLATTLVFGTQLGLMASSQPPTINTGKLDYPEQLNTDANGRAQLRIHAPAAGPGNPRGYIDGQLYGIGWQMPAQPKDSPQNIWNFISLLAYDRVAAPAVPAWYPDIQPILQQYANLYPIMSRHLIDLADYDSVAAHVRILDLAFSLPQSDPNHMPVTRDLSDAKRAMILRWLRLPGADGKPLKGKAAAPKAASPAEAEARPALALDPLQTAGKTAVFMAYQAYQARQGGKP</sequence>
<name>A0A7W5BEU1_9BURK</name>
<comment type="caution">
    <text evidence="1">The sequence shown here is derived from an EMBL/GenBank/DDBJ whole genome shotgun (WGS) entry which is preliminary data.</text>
</comment>
<evidence type="ECO:0000313" key="1">
    <source>
        <dbReference type="EMBL" id="MBB3121839.1"/>
    </source>
</evidence>
<evidence type="ECO:0000313" key="2">
    <source>
        <dbReference type="Proteomes" id="UP000541535"/>
    </source>
</evidence>
<proteinExistence type="predicted"/>
<reference evidence="1 2" key="1">
    <citation type="submission" date="2020-08" db="EMBL/GenBank/DDBJ databases">
        <title>Genomic Encyclopedia of Type Strains, Phase III (KMG-III): the genomes of soil and plant-associated and newly described type strains.</title>
        <authorList>
            <person name="Whitman W."/>
        </authorList>
    </citation>
    <scope>NUCLEOTIDE SEQUENCE [LARGE SCALE GENOMIC DNA]</scope>
    <source>
        <strain evidence="1 2">CECT 8897</strain>
    </source>
</reference>
<keyword evidence="2" id="KW-1185">Reference proteome</keyword>
<dbReference type="AlphaFoldDB" id="A0A7W5BEU1"/>
<dbReference type="RefSeq" id="WP_183443524.1">
    <property type="nucleotide sequence ID" value="NZ_JACHXD010000020.1"/>
</dbReference>
<gene>
    <name evidence="1" type="ORF">FHS03_004931</name>
</gene>